<feature type="non-terminal residue" evidence="1">
    <location>
        <position position="167"/>
    </location>
</feature>
<reference evidence="1" key="1">
    <citation type="submission" date="2014-12" db="EMBL/GenBank/DDBJ databases">
        <title>Insight into the proteome of Arion vulgaris.</title>
        <authorList>
            <person name="Aradska J."/>
            <person name="Bulat T."/>
            <person name="Smidak R."/>
            <person name="Sarate P."/>
            <person name="Gangsoo J."/>
            <person name="Sialana F."/>
            <person name="Bilban M."/>
            <person name="Lubec G."/>
        </authorList>
    </citation>
    <scope>NUCLEOTIDE SEQUENCE</scope>
    <source>
        <tissue evidence="1">Skin</tissue>
    </source>
</reference>
<feature type="non-terminal residue" evidence="1">
    <location>
        <position position="1"/>
    </location>
</feature>
<name>A0A0B6YN13_9EUPU</name>
<evidence type="ECO:0000313" key="1">
    <source>
        <dbReference type="EMBL" id="CEK57176.1"/>
    </source>
</evidence>
<dbReference type="AlphaFoldDB" id="A0A0B6YN13"/>
<dbReference type="EMBL" id="HACG01010311">
    <property type="protein sequence ID" value="CEK57176.1"/>
    <property type="molecule type" value="Transcribed_RNA"/>
</dbReference>
<protein>
    <submittedName>
        <fullName evidence="1">Uncharacterized protein</fullName>
    </submittedName>
</protein>
<sequence>RMPITLSRDDYGESNIKEDIPGKATFDLDFTNEENKPYYPWGGQGGGAPIRNRDGNVVTQIFGKLEGRESMDGELRRNRRRQEVFYNELKECERQQREKKEELDRYMKAPQAELAELLIAGRVGKPKRDDITGEVGQQHLSNSDVSKWKMNYQPVSVSEKKRYHDEL</sequence>
<accession>A0A0B6YN13</accession>
<gene>
    <name evidence="1" type="primary">ORF29471</name>
</gene>
<organism evidence="1">
    <name type="scientific">Arion vulgaris</name>
    <dbReference type="NCBI Taxonomy" id="1028688"/>
    <lineage>
        <taxon>Eukaryota</taxon>
        <taxon>Metazoa</taxon>
        <taxon>Spiralia</taxon>
        <taxon>Lophotrochozoa</taxon>
        <taxon>Mollusca</taxon>
        <taxon>Gastropoda</taxon>
        <taxon>Heterobranchia</taxon>
        <taxon>Euthyneura</taxon>
        <taxon>Panpulmonata</taxon>
        <taxon>Eupulmonata</taxon>
        <taxon>Stylommatophora</taxon>
        <taxon>Helicina</taxon>
        <taxon>Arionoidea</taxon>
        <taxon>Arionidae</taxon>
        <taxon>Arion</taxon>
    </lineage>
</organism>
<proteinExistence type="predicted"/>